<dbReference type="Proteomes" id="UP001652621">
    <property type="component" value="Unplaced"/>
</dbReference>
<dbReference type="STRING" id="7370.A0A1I8MLF9"/>
<reference evidence="3" key="1">
    <citation type="submission" date="2020-05" db="UniProtKB">
        <authorList>
            <consortium name="EnsemblMetazoa"/>
        </authorList>
    </citation>
    <scope>IDENTIFICATION</scope>
    <source>
        <strain evidence="3">Aabys</strain>
    </source>
</reference>
<evidence type="ECO:0000313" key="4">
    <source>
        <dbReference type="Proteomes" id="UP001652621"/>
    </source>
</evidence>
<keyword evidence="4" id="KW-1185">Reference proteome</keyword>
<dbReference type="KEGG" id="mde:101888572"/>
<dbReference type="eggNOG" id="ENOG502T8JK">
    <property type="taxonomic scope" value="Eukaryota"/>
</dbReference>
<keyword evidence="2" id="KW-0732">Signal</keyword>
<feature type="region of interest" description="Disordered" evidence="1">
    <location>
        <begin position="127"/>
        <end position="236"/>
    </location>
</feature>
<evidence type="ECO:0000256" key="1">
    <source>
        <dbReference type="SAM" id="MobiDB-lite"/>
    </source>
</evidence>
<dbReference type="EnsemblMetazoa" id="MDOA006168-RA">
    <property type="protein sequence ID" value="MDOA006168-PA"/>
    <property type="gene ID" value="MDOA006168"/>
</dbReference>
<evidence type="ECO:0000313" key="3">
    <source>
        <dbReference type="EnsemblMetazoa" id="MDOA006168-PA"/>
    </source>
</evidence>
<dbReference type="OrthoDB" id="8001018at2759"/>
<feature type="compositionally biased region" description="Low complexity" evidence="1">
    <location>
        <begin position="147"/>
        <end position="161"/>
    </location>
</feature>
<organism evidence="3">
    <name type="scientific">Musca domestica</name>
    <name type="common">House fly</name>
    <dbReference type="NCBI Taxonomy" id="7370"/>
    <lineage>
        <taxon>Eukaryota</taxon>
        <taxon>Metazoa</taxon>
        <taxon>Ecdysozoa</taxon>
        <taxon>Arthropoda</taxon>
        <taxon>Hexapoda</taxon>
        <taxon>Insecta</taxon>
        <taxon>Pterygota</taxon>
        <taxon>Neoptera</taxon>
        <taxon>Endopterygota</taxon>
        <taxon>Diptera</taxon>
        <taxon>Brachycera</taxon>
        <taxon>Muscomorpha</taxon>
        <taxon>Muscoidea</taxon>
        <taxon>Muscidae</taxon>
        <taxon>Musca</taxon>
    </lineage>
</organism>
<reference evidence="5" key="2">
    <citation type="submission" date="2025-04" db="UniProtKB">
        <authorList>
            <consortium name="RefSeq"/>
        </authorList>
    </citation>
    <scope>IDENTIFICATION</scope>
    <source>
        <strain evidence="5">Aabys</strain>
    </source>
</reference>
<sequence>MMAKQSSQVCVLLALGLLVAVQAAVIRSGSEEMKDKIEVTTVESVTTEQVDPTTQISLTDDIKVDEEEETTTMPEYLGALSRDEEATILIVDQTLMDSAPSESKQSPEPSVQEEKFGKLLLLSTPKLVEKPKLPEENFEESEELDTSENSTDATTVEPTTTDSSLAEEVTTLAPETKEEEDEGEKSEVPQVTTPIPTTKLFPINDTLYEEKKKDSSKPEETSEASPVVVAMDEEPKEVKNSNLEAIVLSESEADYVLVDTADAEIIEEGGVYADVDSDLHLQPIVQSVEIVPSSVDDSLLVNYVHSL</sequence>
<dbReference type="AlphaFoldDB" id="A0A1I8MLF9"/>
<evidence type="ECO:0000256" key="2">
    <source>
        <dbReference type="SAM" id="SignalP"/>
    </source>
</evidence>
<dbReference type="GeneID" id="101888572"/>
<name>A0A1I8MLF9_MUSDO</name>
<feature type="compositionally biased region" description="Basic and acidic residues" evidence="1">
    <location>
        <begin position="208"/>
        <end position="220"/>
    </location>
</feature>
<dbReference type="VEuPathDB" id="VectorBase:MDOMA2_005461"/>
<evidence type="ECO:0000313" key="5">
    <source>
        <dbReference type="RefSeq" id="XP_005177163.1"/>
    </source>
</evidence>
<proteinExistence type="predicted"/>
<dbReference type="RefSeq" id="XP_005177163.1">
    <property type="nucleotide sequence ID" value="XM_005177106.2"/>
</dbReference>
<accession>A0A1I8MLF9</accession>
<protein>
    <submittedName>
        <fullName evidence="5">Uncharacterized protein LOC101888572</fullName>
    </submittedName>
</protein>
<feature type="signal peptide" evidence="2">
    <location>
        <begin position="1"/>
        <end position="23"/>
    </location>
</feature>
<feature type="chain" id="PRO_5044560531" evidence="2">
    <location>
        <begin position="24"/>
        <end position="307"/>
    </location>
</feature>
<feature type="compositionally biased region" description="Acidic residues" evidence="1">
    <location>
        <begin position="136"/>
        <end position="146"/>
    </location>
</feature>
<dbReference type="VEuPathDB" id="VectorBase:MDOA006168"/>
<gene>
    <name evidence="3" type="primary">101888572</name>
    <name evidence="5" type="synonym">LOC101888572</name>
</gene>